<dbReference type="EMBL" id="CM046106">
    <property type="protein sequence ID" value="KAI8435984.1"/>
    <property type="molecule type" value="Genomic_DNA"/>
</dbReference>
<reference evidence="1 2" key="1">
    <citation type="journal article" date="2022" name="Genome Biol. Evol.">
        <title>The Spruce Budworm Genome: Reconstructing the Evolutionary History of Antifreeze Proteins.</title>
        <authorList>
            <person name="Beliveau C."/>
            <person name="Gagne P."/>
            <person name="Picq S."/>
            <person name="Vernygora O."/>
            <person name="Keeling C.I."/>
            <person name="Pinkney K."/>
            <person name="Doucet D."/>
            <person name="Wen F."/>
            <person name="Johnston J.S."/>
            <person name="Maaroufi H."/>
            <person name="Boyle B."/>
            <person name="Laroche J."/>
            <person name="Dewar K."/>
            <person name="Juretic N."/>
            <person name="Blackburn G."/>
            <person name="Nisole A."/>
            <person name="Brunet B."/>
            <person name="Brandao M."/>
            <person name="Lumley L."/>
            <person name="Duan J."/>
            <person name="Quan G."/>
            <person name="Lucarotti C.J."/>
            <person name="Roe A.D."/>
            <person name="Sperling F.A.H."/>
            <person name="Levesque R.C."/>
            <person name="Cusson M."/>
        </authorList>
    </citation>
    <scope>NUCLEOTIDE SEQUENCE [LARGE SCALE GENOMIC DNA]</scope>
    <source>
        <strain evidence="1">Glfc:IPQL:Cfum</strain>
    </source>
</reference>
<name>A0ACC0KI03_CHOFU</name>
<evidence type="ECO:0000313" key="1">
    <source>
        <dbReference type="EMBL" id="KAI8435984.1"/>
    </source>
</evidence>
<protein>
    <submittedName>
        <fullName evidence="1">Uncharacterized protein</fullName>
    </submittedName>
</protein>
<keyword evidence="2" id="KW-1185">Reference proteome</keyword>
<gene>
    <name evidence="1" type="ORF">MSG28_004134</name>
</gene>
<organism evidence="1 2">
    <name type="scientific">Choristoneura fumiferana</name>
    <name type="common">Spruce budworm moth</name>
    <name type="synonym">Archips fumiferana</name>
    <dbReference type="NCBI Taxonomy" id="7141"/>
    <lineage>
        <taxon>Eukaryota</taxon>
        <taxon>Metazoa</taxon>
        <taxon>Ecdysozoa</taxon>
        <taxon>Arthropoda</taxon>
        <taxon>Hexapoda</taxon>
        <taxon>Insecta</taxon>
        <taxon>Pterygota</taxon>
        <taxon>Neoptera</taxon>
        <taxon>Endopterygota</taxon>
        <taxon>Lepidoptera</taxon>
        <taxon>Glossata</taxon>
        <taxon>Ditrysia</taxon>
        <taxon>Tortricoidea</taxon>
        <taxon>Tortricidae</taxon>
        <taxon>Tortricinae</taxon>
        <taxon>Choristoneura</taxon>
    </lineage>
</organism>
<accession>A0ACC0KI03</accession>
<dbReference type="Proteomes" id="UP001064048">
    <property type="component" value="Chromosome 6"/>
</dbReference>
<comment type="caution">
    <text evidence="1">The sequence shown here is derived from an EMBL/GenBank/DDBJ whole genome shotgun (WGS) entry which is preliminary data.</text>
</comment>
<sequence>MLLQFKLYLIAVLYFFGALFMIFFPPRNFKLSGSGAKIRMSRSVGHGLKYEKYVDYSDMVTAAERMARDDPGVVRLVRLKPPTAENRSIIALELHSDKQSKKPGILIMGALNGMAWGSPNAILELAEKLLYDSSYQTPFFNDYDWYLIPMGNPDGIHFTQAQRDLQPLNVQEWSQNLTARRRSRPAEWHKNVDRASESDSCFGTNINRNFAFHWQDDVKKTPGRCSQWFPGVEPFSTHEAQALRKYVDRLGDTIELAVHIHASFEPKKELLLYPWRYSKRHPSNYHALQDIGEYAARLSRLPDGRIYEVHQSSNDGRVAGSITDYLTGVVGTELVYLLKPYHRKYPIYTDSKHLKAYVEKAISATLSLVRGWRRSTNQNTLTFFGKDVEF</sequence>
<evidence type="ECO:0000313" key="2">
    <source>
        <dbReference type="Proteomes" id="UP001064048"/>
    </source>
</evidence>
<proteinExistence type="predicted"/>